<evidence type="ECO:0000313" key="3">
    <source>
        <dbReference type="EMBL" id="KDO24333.1"/>
    </source>
</evidence>
<dbReference type="PANTHER" id="PTHR46093">
    <property type="entry name" value="ACYL-COA-BINDING DOMAIN-CONTAINING PROTEIN 5"/>
    <property type="match status" value="1"/>
</dbReference>
<keyword evidence="1" id="KW-0880">Kelch repeat</keyword>
<name>A0A067C1E0_SAPPC</name>
<reference evidence="3 4" key="1">
    <citation type="journal article" date="2013" name="PLoS Genet.">
        <title>Distinctive expansion of potential virulence genes in the genome of the oomycete fish pathogen Saprolegnia parasitica.</title>
        <authorList>
            <person name="Jiang R.H."/>
            <person name="de Bruijn I."/>
            <person name="Haas B.J."/>
            <person name="Belmonte R."/>
            <person name="Lobach L."/>
            <person name="Christie J."/>
            <person name="van den Ackerveken G."/>
            <person name="Bottin A."/>
            <person name="Bulone V."/>
            <person name="Diaz-Moreno S.M."/>
            <person name="Dumas B."/>
            <person name="Fan L."/>
            <person name="Gaulin E."/>
            <person name="Govers F."/>
            <person name="Grenville-Briggs L.J."/>
            <person name="Horner N.R."/>
            <person name="Levin J.Z."/>
            <person name="Mammella M."/>
            <person name="Meijer H.J."/>
            <person name="Morris P."/>
            <person name="Nusbaum C."/>
            <person name="Oome S."/>
            <person name="Phillips A.J."/>
            <person name="van Rooyen D."/>
            <person name="Rzeszutek E."/>
            <person name="Saraiva M."/>
            <person name="Secombes C.J."/>
            <person name="Seidl M.F."/>
            <person name="Snel B."/>
            <person name="Stassen J.H."/>
            <person name="Sykes S."/>
            <person name="Tripathy S."/>
            <person name="van den Berg H."/>
            <person name="Vega-Arreguin J.C."/>
            <person name="Wawra S."/>
            <person name="Young S.K."/>
            <person name="Zeng Q."/>
            <person name="Dieguez-Uribeondo J."/>
            <person name="Russ C."/>
            <person name="Tyler B.M."/>
            <person name="van West P."/>
        </authorList>
    </citation>
    <scope>NUCLEOTIDE SEQUENCE [LARGE SCALE GENOMIC DNA]</scope>
    <source>
        <strain evidence="3 4">CBS 223.65</strain>
    </source>
</reference>
<evidence type="ECO:0000256" key="2">
    <source>
        <dbReference type="ARBA" id="ARBA00022737"/>
    </source>
</evidence>
<sequence length="137" mass="14989">MVLFGGNDTKRSFDSVHVLERRPADNAWFWFHPCTVGVGPAPRTGQTAVALDASTILVHGGWDPQVGAQKTTLFGDVFALNTETWEWKPVKMESMDGMQRVGHCAVVADEGTKTVLLFGGQDVHETRSNEVFSLTLA</sequence>
<dbReference type="KEGG" id="spar:SPRG_20914"/>
<dbReference type="STRING" id="695850.A0A067C1E0"/>
<dbReference type="RefSeq" id="XP_012204987.1">
    <property type="nucleotide sequence ID" value="XM_012349597.1"/>
</dbReference>
<protein>
    <submittedName>
        <fullName evidence="3">Uncharacterized protein</fullName>
    </submittedName>
</protein>
<dbReference type="Gene3D" id="2.120.10.80">
    <property type="entry name" value="Kelch-type beta propeller"/>
    <property type="match status" value="1"/>
</dbReference>
<dbReference type="InterPro" id="IPR011043">
    <property type="entry name" value="Gal_Oxase/kelch_b-propeller"/>
</dbReference>
<dbReference type="GeneID" id="24141890"/>
<evidence type="ECO:0000313" key="4">
    <source>
        <dbReference type="Proteomes" id="UP000030745"/>
    </source>
</evidence>
<dbReference type="EMBL" id="KK583243">
    <property type="protein sequence ID" value="KDO24333.1"/>
    <property type="molecule type" value="Genomic_DNA"/>
</dbReference>
<accession>A0A067C1E0</accession>
<organism evidence="3 4">
    <name type="scientific">Saprolegnia parasitica (strain CBS 223.65)</name>
    <dbReference type="NCBI Taxonomy" id="695850"/>
    <lineage>
        <taxon>Eukaryota</taxon>
        <taxon>Sar</taxon>
        <taxon>Stramenopiles</taxon>
        <taxon>Oomycota</taxon>
        <taxon>Saprolegniomycetes</taxon>
        <taxon>Saprolegniales</taxon>
        <taxon>Saprolegniaceae</taxon>
        <taxon>Saprolegnia</taxon>
    </lineage>
</organism>
<dbReference type="VEuPathDB" id="FungiDB:SPRG_20914"/>
<dbReference type="InterPro" id="IPR015915">
    <property type="entry name" value="Kelch-typ_b-propeller"/>
</dbReference>
<dbReference type="OrthoDB" id="10251809at2759"/>
<proteinExistence type="predicted"/>
<dbReference type="SUPFAM" id="SSF50965">
    <property type="entry name" value="Galactose oxidase, central domain"/>
    <property type="match status" value="1"/>
</dbReference>
<dbReference type="AlphaFoldDB" id="A0A067C1E0"/>
<keyword evidence="4" id="KW-1185">Reference proteome</keyword>
<dbReference type="Proteomes" id="UP000030745">
    <property type="component" value="Unassembled WGS sequence"/>
</dbReference>
<evidence type="ECO:0000256" key="1">
    <source>
        <dbReference type="ARBA" id="ARBA00022441"/>
    </source>
</evidence>
<dbReference type="PANTHER" id="PTHR46093:SF18">
    <property type="entry name" value="FIBRONECTIN TYPE-III DOMAIN-CONTAINING PROTEIN"/>
    <property type="match status" value="1"/>
</dbReference>
<keyword evidence="2" id="KW-0677">Repeat</keyword>
<gene>
    <name evidence="3" type="ORF">SPRG_20914</name>
</gene>